<gene>
    <name evidence="1" type="ORF">N478_25600</name>
</gene>
<organism evidence="1 2">
    <name type="scientific">Pseudoalteromonas luteoviolacea S4060-1</name>
    <dbReference type="NCBI Taxonomy" id="1365257"/>
    <lineage>
        <taxon>Bacteria</taxon>
        <taxon>Pseudomonadati</taxon>
        <taxon>Pseudomonadota</taxon>
        <taxon>Gammaproteobacteria</taxon>
        <taxon>Alteromonadales</taxon>
        <taxon>Pseudoalteromonadaceae</taxon>
        <taxon>Pseudoalteromonas</taxon>
    </lineage>
</organism>
<dbReference type="AlphaFoldDB" id="A0A162BHM3"/>
<protein>
    <submittedName>
        <fullName evidence="1">Uncharacterized protein</fullName>
    </submittedName>
</protein>
<dbReference type="RefSeq" id="WP_063382346.1">
    <property type="nucleotide sequence ID" value="NZ_AUXX01000042.1"/>
</dbReference>
<evidence type="ECO:0000313" key="2">
    <source>
        <dbReference type="Proteomes" id="UP000076661"/>
    </source>
</evidence>
<sequence length="249" mass="27982">MLRVELVTGFDHLYESGAVDARKLHDLAVKLTEQKEIGYLDALASALPASKHVCISSVDSLFKRYEAGFGPIKDFLLGLKLISNQNDVVIKIRVNIFVFAFLAHAKNLDLMFHTEIAAMHKSRFLSWQNAIHNLVLFESKGRIITCEQKVLVKPYLKLRKILERDSTRNELALLALLTFSCPMHEKEILKVLGGSDSALKALLFTLLDTGVVTISCGLVTIEQMYIPIAVFFVRAKLGVDLIQLSQRWV</sequence>
<name>A0A162BHM3_9GAMM</name>
<proteinExistence type="predicted"/>
<dbReference type="PATRIC" id="fig|1365257.3.peg.4038"/>
<reference evidence="1 2" key="1">
    <citation type="submission" date="2013-07" db="EMBL/GenBank/DDBJ databases">
        <title>Comparative Genomic and Metabolomic Analysis of Twelve Strains of Pseudoalteromonas luteoviolacea.</title>
        <authorList>
            <person name="Vynne N.G."/>
            <person name="Mansson M."/>
            <person name="Gram L."/>
        </authorList>
    </citation>
    <scope>NUCLEOTIDE SEQUENCE [LARGE SCALE GENOMIC DNA]</scope>
    <source>
        <strain evidence="1 2">S4060-1</strain>
    </source>
</reference>
<dbReference type="EMBL" id="AUXX01000042">
    <property type="protein sequence ID" value="KZN62190.1"/>
    <property type="molecule type" value="Genomic_DNA"/>
</dbReference>
<accession>A0A162BHM3</accession>
<comment type="caution">
    <text evidence="1">The sequence shown here is derived from an EMBL/GenBank/DDBJ whole genome shotgun (WGS) entry which is preliminary data.</text>
</comment>
<evidence type="ECO:0000313" key="1">
    <source>
        <dbReference type="EMBL" id="KZN62190.1"/>
    </source>
</evidence>
<dbReference type="Proteomes" id="UP000076661">
    <property type="component" value="Unassembled WGS sequence"/>
</dbReference>